<evidence type="ECO:0008006" key="4">
    <source>
        <dbReference type="Google" id="ProtNLM"/>
    </source>
</evidence>
<protein>
    <recommendedName>
        <fullName evidence="4">Transmembrane protein</fullName>
    </recommendedName>
</protein>
<feature type="transmembrane region" description="Helical" evidence="1">
    <location>
        <begin position="92"/>
        <end position="112"/>
    </location>
</feature>
<keyword evidence="1" id="KW-0472">Membrane</keyword>
<gene>
    <name evidence="2" type="ORF">PISL3812_05261</name>
</gene>
<dbReference type="AlphaFoldDB" id="A0A0U1LXZ0"/>
<reference evidence="2 3" key="1">
    <citation type="submission" date="2015-04" db="EMBL/GenBank/DDBJ databases">
        <authorList>
            <person name="Syromyatnikov M.Y."/>
            <person name="Popov V.N."/>
        </authorList>
    </citation>
    <scope>NUCLEOTIDE SEQUENCE [LARGE SCALE GENOMIC DNA]</scope>
    <source>
        <strain evidence="2">WF-38-12</strain>
    </source>
</reference>
<keyword evidence="1" id="KW-0812">Transmembrane</keyword>
<evidence type="ECO:0000313" key="3">
    <source>
        <dbReference type="Proteomes" id="UP000054383"/>
    </source>
</evidence>
<keyword evidence="1" id="KW-1133">Transmembrane helix</keyword>
<evidence type="ECO:0000256" key="1">
    <source>
        <dbReference type="SAM" id="Phobius"/>
    </source>
</evidence>
<name>A0A0U1LXZ0_TALIS</name>
<accession>A0A0U1LXZ0</accession>
<organism evidence="2 3">
    <name type="scientific">Talaromyces islandicus</name>
    <name type="common">Penicillium islandicum</name>
    <dbReference type="NCBI Taxonomy" id="28573"/>
    <lineage>
        <taxon>Eukaryota</taxon>
        <taxon>Fungi</taxon>
        <taxon>Dikarya</taxon>
        <taxon>Ascomycota</taxon>
        <taxon>Pezizomycotina</taxon>
        <taxon>Eurotiomycetes</taxon>
        <taxon>Eurotiomycetidae</taxon>
        <taxon>Eurotiales</taxon>
        <taxon>Trichocomaceae</taxon>
        <taxon>Talaromyces</taxon>
        <taxon>Talaromyces sect. Islandici</taxon>
    </lineage>
</organism>
<proteinExistence type="predicted"/>
<evidence type="ECO:0000313" key="2">
    <source>
        <dbReference type="EMBL" id="CRG88234.1"/>
    </source>
</evidence>
<dbReference type="EMBL" id="CVMT01000004">
    <property type="protein sequence ID" value="CRG88234.1"/>
    <property type="molecule type" value="Genomic_DNA"/>
</dbReference>
<feature type="transmembrane region" description="Helical" evidence="1">
    <location>
        <begin position="47"/>
        <end position="72"/>
    </location>
</feature>
<sequence>MSGEASKRTFLLVEEPANVAEPPLQAATPAATSTSADEHYARFRRRFIILTSVSIFLSAVVFASSTAMEIMIPQFVPWCWYLEWITTDMNRYMIATTVATAFIGFLNLVRLYNENRPHGLLFNIICDVVFVFYLGDNNDEEADVCLLQELLGLYLLLRPAVN</sequence>
<keyword evidence="3" id="KW-1185">Reference proteome</keyword>
<dbReference type="Proteomes" id="UP000054383">
    <property type="component" value="Unassembled WGS sequence"/>
</dbReference>
<feature type="transmembrane region" description="Helical" evidence="1">
    <location>
        <begin position="119"/>
        <end position="135"/>
    </location>
</feature>
<dbReference type="OrthoDB" id="4476294at2759"/>